<comment type="caution">
    <text evidence="2">The sequence shown here is derived from an EMBL/GenBank/DDBJ whole genome shotgun (WGS) entry which is preliminary data.</text>
</comment>
<accession>A0A428R724</accession>
<reference evidence="2 3" key="1">
    <citation type="submission" date="2017-06" db="EMBL/GenBank/DDBJ databases">
        <title>Comparative genomic analysis of Ambrosia Fusariam Clade fungi.</title>
        <authorList>
            <person name="Stajich J.E."/>
            <person name="Carrillo J."/>
            <person name="Kijimoto T."/>
            <person name="Eskalen A."/>
            <person name="O'Donnell K."/>
            <person name="Kasson M."/>
        </authorList>
    </citation>
    <scope>NUCLEOTIDE SEQUENCE [LARGE SCALE GENOMIC DNA]</scope>
    <source>
        <strain evidence="2 3">NRRL62584</strain>
    </source>
</reference>
<evidence type="ECO:0000256" key="1">
    <source>
        <dbReference type="SAM" id="MobiDB-lite"/>
    </source>
</evidence>
<dbReference type="Proteomes" id="UP000288168">
    <property type="component" value="Unassembled WGS sequence"/>
</dbReference>
<proteinExistence type="predicted"/>
<feature type="compositionally biased region" description="Polar residues" evidence="1">
    <location>
        <begin position="142"/>
        <end position="161"/>
    </location>
</feature>
<sequence>MCDLPDPLPCWPCVGRAIAAANSLVQGSQDKDLGKALERLSKINCSWHLKNNKFSDGRCAQCTSRGVTCGNGSSLLEKTRSYLTQLQDQPRDLPCKTREGLIAAATTLGIRLATVAEYLQDNNDPSNANDQNMNQQRTEIGSQTLTRANRSENPTESQAESYQHDSHSAHLLSWNGIVFEFHSNVLQALLDAGLNKCVCVAIMGNIPIKWVP</sequence>
<feature type="region of interest" description="Disordered" evidence="1">
    <location>
        <begin position="142"/>
        <end position="164"/>
    </location>
</feature>
<keyword evidence="3" id="KW-1185">Reference proteome</keyword>
<protein>
    <submittedName>
        <fullName evidence="2">Uncharacterized protein</fullName>
    </submittedName>
</protein>
<name>A0A428R724_9HYPO</name>
<dbReference type="AlphaFoldDB" id="A0A428R724"/>
<organism evidence="2 3">
    <name type="scientific">Fusarium duplospermum</name>
    <dbReference type="NCBI Taxonomy" id="1325734"/>
    <lineage>
        <taxon>Eukaryota</taxon>
        <taxon>Fungi</taxon>
        <taxon>Dikarya</taxon>
        <taxon>Ascomycota</taxon>
        <taxon>Pezizomycotina</taxon>
        <taxon>Sordariomycetes</taxon>
        <taxon>Hypocreomycetidae</taxon>
        <taxon>Hypocreales</taxon>
        <taxon>Nectriaceae</taxon>
        <taxon>Fusarium</taxon>
        <taxon>Fusarium solani species complex</taxon>
    </lineage>
</organism>
<evidence type="ECO:0000313" key="3">
    <source>
        <dbReference type="Proteomes" id="UP000288168"/>
    </source>
</evidence>
<dbReference type="EMBL" id="NKCI01000002">
    <property type="protein sequence ID" value="RSL73344.1"/>
    <property type="molecule type" value="Genomic_DNA"/>
</dbReference>
<gene>
    <name evidence="2" type="ORF">CEP54_000315</name>
</gene>
<evidence type="ECO:0000313" key="2">
    <source>
        <dbReference type="EMBL" id="RSL73344.1"/>
    </source>
</evidence>